<dbReference type="Gene3D" id="2.40.30.10">
    <property type="entry name" value="Translation factors"/>
    <property type="match status" value="1"/>
</dbReference>
<dbReference type="GO" id="GO:0006221">
    <property type="term" value="P:pyrimidine nucleotide biosynthetic process"/>
    <property type="evidence" value="ECO:0007669"/>
    <property type="project" value="InterPro"/>
</dbReference>
<dbReference type="Gene3D" id="3.40.50.80">
    <property type="entry name" value="Nucleotide-binding domain of ferredoxin-NADP reductase (FNR) module"/>
    <property type="match status" value="1"/>
</dbReference>
<name>A0A267MLR1_9FIRM</name>
<sequence length="263" mass="29726">MNNPYVSFRLPIIDIVKETDIDYTYRFESDIKPENGQFLEVSLPGIGEAPISISDFGDGFIDLTIRKVGKLTGEVFDLAIGDYLYARGPYGNGFLLENYIGKNLIIVAGGTGLAPVRSIINYFYDNMHELKSFKLIVGFKSPKDILFKDDIERWKGKIDVTLTVDKGDENWKGNTGLVTEYIKKLEILDKEKTEAIVVGPPMMMKFSNIELMNREVPEDKVWVSFERKMSCGIGKCGHCKIDDTYVCLEGPVFNYTKAKNLID</sequence>
<dbReference type="Pfam" id="PF00175">
    <property type="entry name" value="NAD_binding_1"/>
    <property type="match status" value="1"/>
</dbReference>
<dbReference type="InterPro" id="IPR050353">
    <property type="entry name" value="PyrK_electron_transfer"/>
</dbReference>
<reference evidence="3 4" key="1">
    <citation type="submission" date="2017-06" db="EMBL/GenBank/DDBJ databases">
        <title>Draft genome sequence of anaerobic fermentative bacterium Anaeromicrobium sediminis DY2726D isolated from West Pacific Ocean sediments.</title>
        <authorList>
            <person name="Zeng X."/>
        </authorList>
    </citation>
    <scope>NUCLEOTIDE SEQUENCE [LARGE SCALE GENOMIC DNA]</scope>
    <source>
        <strain evidence="3 4">DY2726D</strain>
    </source>
</reference>
<keyword evidence="1" id="KW-0001">2Fe-2S</keyword>
<proteinExistence type="predicted"/>
<dbReference type="SUPFAM" id="SSF52343">
    <property type="entry name" value="Ferredoxin reductase-like, C-terminal NADP-linked domain"/>
    <property type="match status" value="1"/>
</dbReference>
<dbReference type="InterPro" id="IPR017938">
    <property type="entry name" value="Riboflavin_synthase-like_b-brl"/>
</dbReference>
<dbReference type="Pfam" id="PF10418">
    <property type="entry name" value="DHODB_Fe-S_bind"/>
    <property type="match status" value="1"/>
</dbReference>
<dbReference type="InterPro" id="IPR001709">
    <property type="entry name" value="Flavoprot_Pyr_Nucl_cyt_Rdtase"/>
</dbReference>
<feature type="binding site" evidence="1">
    <location>
        <position position="247"/>
    </location>
    <ligand>
        <name>[2Fe-2S] cluster</name>
        <dbReference type="ChEBI" id="CHEBI:190135"/>
    </ligand>
</feature>
<dbReference type="GO" id="GO:0016491">
    <property type="term" value="F:oxidoreductase activity"/>
    <property type="evidence" value="ECO:0007669"/>
    <property type="project" value="InterPro"/>
</dbReference>
<dbReference type="GO" id="GO:0050660">
    <property type="term" value="F:flavin adenine dinucleotide binding"/>
    <property type="evidence" value="ECO:0007669"/>
    <property type="project" value="InterPro"/>
</dbReference>
<dbReference type="InterPro" id="IPR017927">
    <property type="entry name" value="FAD-bd_FR_type"/>
</dbReference>
<accession>A0A267MLR1</accession>
<dbReference type="PIRSF" id="PIRSF006816">
    <property type="entry name" value="Cyc3_hyd_g"/>
    <property type="match status" value="1"/>
</dbReference>
<dbReference type="PRINTS" id="PR00371">
    <property type="entry name" value="FPNCR"/>
</dbReference>
<keyword evidence="1" id="KW-0408">Iron</keyword>
<comment type="caution">
    <text evidence="3">The sequence shown here is derived from an EMBL/GenBank/DDBJ whole genome shotgun (WGS) entry which is preliminary data.</text>
</comment>
<dbReference type="InterPro" id="IPR019480">
    <property type="entry name" value="Dihydroorotate_DH_Fe-S-bd"/>
</dbReference>
<dbReference type="PANTHER" id="PTHR43513:SF1">
    <property type="entry name" value="ANAEROBIC SULFITE REDUCTASE SUBUNIT B"/>
    <property type="match status" value="1"/>
</dbReference>
<dbReference type="SUPFAM" id="SSF63380">
    <property type="entry name" value="Riboflavin synthase domain-like"/>
    <property type="match status" value="1"/>
</dbReference>
<comment type="cofactor">
    <cofactor evidence="1">
        <name>[2Fe-2S] cluster</name>
        <dbReference type="ChEBI" id="CHEBI:190135"/>
    </cofactor>
    <text evidence="1">Binds 1 [2Fe-2S] cluster per subunit.</text>
</comment>
<dbReference type="GO" id="GO:0046872">
    <property type="term" value="F:metal ion binding"/>
    <property type="evidence" value="ECO:0007669"/>
    <property type="project" value="UniProtKB-KW"/>
</dbReference>
<evidence type="ECO:0000256" key="1">
    <source>
        <dbReference type="PIRSR" id="PIRSR006816-2"/>
    </source>
</evidence>
<dbReference type="PANTHER" id="PTHR43513">
    <property type="entry name" value="DIHYDROOROTATE DEHYDROGENASE B (NAD(+)), ELECTRON TRANSFER SUBUNIT"/>
    <property type="match status" value="1"/>
</dbReference>
<dbReference type="CDD" id="cd06221">
    <property type="entry name" value="sulfite_reductase_like"/>
    <property type="match status" value="1"/>
</dbReference>
<protein>
    <submittedName>
        <fullName evidence="3">Anaerobic sulfite reductase subunit B</fullName>
    </submittedName>
</protein>
<dbReference type="Proteomes" id="UP000216024">
    <property type="component" value="Unassembled WGS sequence"/>
</dbReference>
<dbReference type="InterPro" id="IPR014260">
    <property type="entry name" value="Sulphite_reductase_B"/>
</dbReference>
<gene>
    <name evidence="3" type="ORF">CCE28_07795</name>
</gene>
<evidence type="ECO:0000259" key="2">
    <source>
        <dbReference type="PROSITE" id="PS51384"/>
    </source>
</evidence>
<dbReference type="NCBIfam" id="TIGR02911">
    <property type="entry name" value="sulfite_red_B"/>
    <property type="match status" value="1"/>
</dbReference>
<feature type="binding site" evidence="1">
    <location>
        <position position="239"/>
    </location>
    <ligand>
        <name>[2Fe-2S] cluster</name>
        <dbReference type="ChEBI" id="CHEBI:190135"/>
    </ligand>
</feature>
<dbReference type="OrthoDB" id="9796486at2"/>
<feature type="domain" description="FAD-binding FR-type" evidence="2">
    <location>
        <begin position="5"/>
        <end position="96"/>
    </location>
</feature>
<evidence type="ECO:0000313" key="4">
    <source>
        <dbReference type="Proteomes" id="UP000216024"/>
    </source>
</evidence>
<dbReference type="PRINTS" id="PR00410">
    <property type="entry name" value="PHEHYDRXLASE"/>
</dbReference>
<evidence type="ECO:0000313" key="3">
    <source>
        <dbReference type="EMBL" id="PAB59848.1"/>
    </source>
</evidence>
<dbReference type="AlphaFoldDB" id="A0A267MLR1"/>
<dbReference type="InterPro" id="IPR039261">
    <property type="entry name" value="FNR_nucleotide-bd"/>
</dbReference>
<feature type="binding site" evidence="1">
    <location>
        <position position="236"/>
    </location>
    <ligand>
        <name>[2Fe-2S] cluster</name>
        <dbReference type="ChEBI" id="CHEBI:190135"/>
    </ligand>
</feature>
<keyword evidence="1" id="KW-0479">Metal-binding</keyword>
<dbReference type="RefSeq" id="WP_095132675.1">
    <property type="nucleotide sequence ID" value="NZ_NIBG01000005.1"/>
</dbReference>
<dbReference type="PROSITE" id="PS51384">
    <property type="entry name" value="FAD_FR"/>
    <property type="match status" value="1"/>
</dbReference>
<keyword evidence="1" id="KW-0411">Iron-sulfur</keyword>
<dbReference type="EMBL" id="NIBG01000005">
    <property type="protein sequence ID" value="PAB59848.1"/>
    <property type="molecule type" value="Genomic_DNA"/>
</dbReference>
<keyword evidence="4" id="KW-1185">Reference proteome</keyword>
<dbReference type="InterPro" id="IPR001433">
    <property type="entry name" value="OxRdtase_FAD/NAD-bd"/>
</dbReference>
<dbReference type="GO" id="GO:0051537">
    <property type="term" value="F:2 iron, 2 sulfur cluster binding"/>
    <property type="evidence" value="ECO:0007669"/>
    <property type="project" value="UniProtKB-KW"/>
</dbReference>
<dbReference type="InterPro" id="IPR012165">
    <property type="entry name" value="Cyt_c3_hydrogenase_gsu"/>
</dbReference>
<organism evidence="3 4">
    <name type="scientific">Anaeromicrobium sediminis</name>
    <dbReference type="NCBI Taxonomy" id="1478221"/>
    <lineage>
        <taxon>Bacteria</taxon>
        <taxon>Bacillati</taxon>
        <taxon>Bacillota</taxon>
        <taxon>Clostridia</taxon>
        <taxon>Peptostreptococcales</taxon>
        <taxon>Thermotaleaceae</taxon>
        <taxon>Anaeromicrobium</taxon>
    </lineage>
</organism>
<feature type="binding site" evidence="1">
    <location>
        <position position="231"/>
    </location>
    <ligand>
        <name>[2Fe-2S] cluster</name>
        <dbReference type="ChEBI" id="CHEBI:190135"/>
    </ligand>
</feature>